<dbReference type="CDD" id="cd07984">
    <property type="entry name" value="LPLAT_LABLAT-like"/>
    <property type="match status" value="1"/>
</dbReference>
<keyword evidence="4 7" id="KW-0808">Transferase</keyword>
<dbReference type="Pfam" id="PF03279">
    <property type="entry name" value="Lip_A_acyltrans"/>
    <property type="match status" value="1"/>
</dbReference>
<gene>
    <name evidence="7" type="ordered locus">Thicy_1588</name>
</gene>
<evidence type="ECO:0000256" key="4">
    <source>
        <dbReference type="ARBA" id="ARBA00022679"/>
    </source>
</evidence>
<evidence type="ECO:0000313" key="8">
    <source>
        <dbReference type="Proteomes" id="UP000009232"/>
    </source>
</evidence>
<dbReference type="PIRSF" id="PIRSF026649">
    <property type="entry name" value="MsbB"/>
    <property type="match status" value="1"/>
</dbReference>
<accession>F6DB13</accession>
<keyword evidence="5" id="KW-0472">Membrane</keyword>
<evidence type="ECO:0000313" key="7">
    <source>
        <dbReference type="EMBL" id="AEG32346.1"/>
    </source>
</evidence>
<evidence type="ECO:0000256" key="5">
    <source>
        <dbReference type="ARBA" id="ARBA00023136"/>
    </source>
</evidence>
<sequence length="302" mass="33530">MSKTLASSDRHPIAGVLFKGLIWGFSKLPLGLNRRLGQGLGWLLWRLPNKAKRITLINLAIAYPQHDQAWRDQMAKQSLVELGKTVTELGPLWLWPKEKLLPLVKEVRGLEQLEAGLAKQRGVIVLSPHLGAWELMGWYWSVKYGITSLYRPPRMASIETFMRAVRERGGADLVPTDMSGVKALRRALKDQQMVGILPDQDPGASGGVIAPFFAQPANTMLLVAKLAQKAQCPVFYTFTERLAGADGYRVHVIPATDLVSSTDDIEAAAALNKGVEQALSLCPAQYQWSYKRFKNVPGQKIY</sequence>
<dbReference type="STRING" id="717773.Thicy_1588"/>
<dbReference type="OrthoDB" id="9803456at2"/>
<proteinExistence type="predicted"/>
<name>F6DB13_THICA</name>
<dbReference type="PANTHER" id="PTHR30606">
    <property type="entry name" value="LIPID A BIOSYNTHESIS LAUROYL ACYLTRANSFERASE"/>
    <property type="match status" value="1"/>
</dbReference>
<keyword evidence="2" id="KW-1003">Cell membrane</keyword>
<dbReference type="EMBL" id="CP002776">
    <property type="protein sequence ID" value="AEG32346.1"/>
    <property type="molecule type" value="Genomic_DNA"/>
</dbReference>
<keyword evidence="3" id="KW-0997">Cell inner membrane</keyword>
<evidence type="ECO:0000256" key="3">
    <source>
        <dbReference type="ARBA" id="ARBA00022519"/>
    </source>
</evidence>
<evidence type="ECO:0000256" key="2">
    <source>
        <dbReference type="ARBA" id="ARBA00022475"/>
    </source>
</evidence>
<dbReference type="eggNOG" id="COG1560">
    <property type="taxonomic scope" value="Bacteria"/>
</dbReference>
<dbReference type="GO" id="GO:0009247">
    <property type="term" value="P:glycolipid biosynthetic process"/>
    <property type="evidence" value="ECO:0007669"/>
    <property type="project" value="UniProtKB-ARBA"/>
</dbReference>
<keyword evidence="8" id="KW-1185">Reference proteome</keyword>
<dbReference type="Proteomes" id="UP000009232">
    <property type="component" value="Chromosome"/>
</dbReference>
<keyword evidence="6 7" id="KW-0012">Acyltransferase</keyword>
<dbReference type="PANTHER" id="PTHR30606:SF10">
    <property type="entry name" value="PHOSPHATIDYLINOSITOL MANNOSIDE ACYLTRANSFERASE"/>
    <property type="match status" value="1"/>
</dbReference>
<dbReference type="RefSeq" id="WP_013836117.1">
    <property type="nucleotide sequence ID" value="NC_015581.1"/>
</dbReference>
<evidence type="ECO:0000256" key="6">
    <source>
        <dbReference type="ARBA" id="ARBA00023315"/>
    </source>
</evidence>
<dbReference type="AlphaFoldDB" id="F6DB13"/>
<reference evidence="7 8" key="1">
    <citation type="submission" date="2011-05" db="EMBL/GenBank/DDBJ databases">
        <title>Complete sequence of Thioalkalimicrobium cyclicum ALM1.</title>
        <authorList>
            <consortium name="US DOE Joint Genome Institute"/>
            <person name="Lucas S."/>
            <person name="Han J."/>
            <person name="Lapidus A."/>
            <person name="Cheng J.-F."/>
            <person name="Goodwin L."/>
            <person name="Pitluck S."/>
            <person name="Peters L."/>
            <person name="Mikhailova N."/>
            <person name="Davenport K."/>
            <person name="Han C."/>
            <person name="Tapia R."/>
            <person name="Land M."/>
            <person name="Hauser L."/>
            <person name="Kyrpides N."/>
            <person name="Ivanova N."/>
            <person name="Pagani I."/>
            <person name="Kappler U."/>
            <person name="Woyke T."/>
        </authorList>
    </citation>
    <scope>NUCLEOTIDE SEQUENCE [LARGE SCALE GENOMIC DNA]</scope>
    <source>
        <strain evidence="8">DSM 14477 / JCM 11371 / ALM1</strain>
    </source>
</reference>
<dbReference type="InterPro" id="IPR004960">
    <property type="entry name" value="LipA_acyltrans"/>
</dbReference>
<dbReference type="KEGG" id="tcy:Thicy_1588"/>
<organism evidence="7 8">
    <name type="scientific">Thiomicrospira cyclica (strain DSM 14477 / JCM 11371 / ALM1)</name>
    <name type="common">Thioalkalimicrobium cyclicum</name>
    <dbReference type="NCBI Taxonomy" id="717773"/>
    <lineage>
        <taxon>Bacteria</taxon>
        <taxon>Pseudomonadati</taxon>
        <taxon>Pseudomonadota</taxon>
        <taxon>Gammaproteobacteria</taxon>
        <taxon>Thiotrichales</taxon>
        <taxon>Piscirickettsiaceae</taxon>
        <taxon>Thiomicrospira</taxon>
    </lineage>
</organism>
<dbReference type="HOGENOM" id="CLU_049421_0_0_6"/>
<dbReference type="GO" id="GO:0016746">
    <property type="term" value="F:acyltransferase activity"/>
    <property type="evidence" value="ECO:0007669"/>
    <property type="project" value="UniProtKB-KW"/>
</dbReference>
<protein>
    <submittedName>
        <fullName evidence="7">Lipid A biosynthesis acyltransferase</fullName>
    </submittedName>
</protein>
<dbReference type="GO" id="GO:0005886">
    <property type="term" value="C:plasma membrane"/>
    <property type="evidence" value="ECO:0007669"/>
    <property type="project" value="UniProtKB-SubCell"/>
</dbReference>
<comment type="subcellular location">
    <subcellularLocation>
        <location evidence="1">Cell inner membrane</location>
    </subcellularLocation>
</comment>
<evidence type="ECO:0000256" key="1">
    <source>
        <dbReference type="ARBA" id="ARBA00004533"/>
    </source>
</evidence>